<keyword evidence="1" id="KW-0805">Transcription regulation</keyword>
<keyword evidence="7" id="KW-1185">Reference proteome</keyword>
<dbReference type="PANTHER" id="PTHR34580">
    <property type="match status" value="1"/>
</dbReference>
<organism evidence="6 7">
    <name type="scientific">Streptomyces prasinopilosus</name>
    <dbReference type="NCBI Taxonomy" id="67344"/>
    <lineage>
        <taxon>Bacteria</taxon>
        <taxon>Bacillati</taxon>
        <taxon>Actinomycetota</taxon>
        <taxon>Actinomycetes</taxon>
        <taxon>Kitasatosporales</taxon>
        <taxon>Streptomycetaceae</taxon>
        <taxon>Streptomyces</taxon>
    </lineage>
</organism>
<accession>A0A1G6LGX2</accession>
<keyword evidence="2 6" id="KW-0238">DNA-binding</keyword>
<dbReference type="STRING" id="67344.SAMN05216505_102115"/>
<dbReference type="InterPro" id="IPR036390">
    <property type="entry name" value="WH_DNA-bd_sf"/>
</dbReference>
<dbReference type="InterPro" id="IPR028349">
    <property type="entry name" value="PafC-like"/>
</dbReference>
<dbReference type="Proteomes" id="UP000182100">
    <property type="component" value="Unassembled WGS sequence"/>
</dbReference>
<dbReference type="Pfam" id="PF08279">
    <property type="entry name" value="HTH_11"/>
    <property type="match status" value="1"/>
</dbReference>
<evidence type="ECO:0000313" key="6">
    <source>
        <dbReference type="EMBL" id="SDC42682.1"/>
    </source>
</evidence>
<feature type="compositionally biased region" description="Low complexity" evidence="4">
    <location>
        <begin position="332"/>
        <end position="345"/>
    </location>
</feature>
<dbReference type="InterPro" id="IPR013196">
    <property type="entry name" value="HTH_11"/>
</dbReference>
<reference evidence="7" key="1">
    <citation type="submission" date="2016-10" db="EMBL/GenBank/DDBJ databases">
        <authorList>
            <person name="Varghese N."/>
            <person name="Submissions S."/>
        </authorList>
    </citation>
    <scope>NUCLEOTIDE SEQUENCE [LARGE SCALE GENOMIC DNA]</scope>
    <source>
        <strain evidence="7">CGMCC 4.3504</strain>
    </source>
</reference>
<dbReference type="PROSITE" id="PS52050">
    <property type="entry name" value="WYL"/>
    <property type="match status" value="1"/>
</dbReference>
<protein>
    <submittedName>
        <fullName evidence="6">Predicted DNA-binding transcriptional regulator YafY, contains an HTH and WYL domains</fullName>
    </submittedName>
</protein>
<keyword evidence="3" id="KW-0804">Transcription</keyword>
<dbReference type="PROSITE" id="PS51000">
    <property type="entry name" value="HTH_DEOR_2"/>
    <property type="match status" value="1"/>
</dbReference>
<name>A0A1G6LGX2_9ACTN</name>
<dbReference type="SUPFAM" id="SSF46785">
    <property type="entry name" value="Winged helix' DNA-binding domain"/>
    <property type="match status" value="1"/>
</dbReference>
<dbReference type="Pfam" id="PF13280">
    <property type="entry name" value="WYL"/>
    <property type="match status" value="1"/>
</dbReference>
<feature type="domain" description="HTH deoR-type" evidence="5">
    <location>
        <begin position="21"/>
        <end position="86"/>
    </location>
</feature>
<sequence>MAISRPWSDRISCHSGNMTETPSRMLRLLSLLQNSRDWPGHKLAERLGISPRTLRRDVERLRDLGYPVHAIPGVGGGYRLEAGASLPPLLLDDDEAVAIAVGLRTAAGGSVADIEDTSIRALAKLEQVLPKRLRSRVNALQMYTVPMFTVSPTVSPEHLVSVAQACRDRQRLGFTYRKRDGETSNRLVEPYRLVHVNRKWYVLSWDMGRQDWRTFRVDRMESLLSTGVRFQQRELPAEDAAAYVAQSITSSLASYRALVTLHAPVEVVAERIRPRDGILTAVDDRTCRLRSAADSLEWLALTIGMFGIEFEVHEPPELIDYIRELSERLARAASPGPGPSVAAPPREVPVSGPAAG</sequence>
<dbReference type="InterPro" id="IPR057727">
    <property type="entry name" value="WCX_dom"/>
</dbReference>
<dbReference type="EMBL" id="FMZK01000002">
    <property type="protein sequence ID" value="SDC42682.1"/>
    <property type="molecule type" value="Genomic_DNA"/>
</dbReference>
<evidence type="ECO:0000259" key="5">
    <source>
        <dbReference type="PROSITE" id="PS51000"/>
    </source>
</evidence>
<gene>
    <name evidence="6" type="ORF">SAMN05216505_102115</name>
</gene>
<dbReference type="Gene3D" id="1.10.10.10">
    <property type="entry name" value="Winged helix-like DNA-binding domain superfamily/Winged helix DNA-binding domain"/>
    <property type="match status" value="1"/>
</dbReference>
<dbReference type="InterPro" id="IPR018356">
    <property type="entry name" value="Tscrpt_reg_HTH_DeoR_CS"/>
</dbReference>
<evidence type="ECO:0000256" key="1">
    <source>
        <dbReference type="ARBA" id="ARBA00023015"/>
    </source>
</evidence>
<evidence type="ECO:0000256" key="3">
    <source>
        <dbReference type="ARBA" id="ARBA00023163"/>
    </source>
</evidence>
<dbReference type="InterPro" id="IPR051534">
    <property type="entry name" value="CBASS_pafABC_assoc_protein"/>
</dbReference>
<dbReference type="PROSITE" id="PS00894">
    <property type="entry name" value="HTH_DEOR_1"/>
    <property type="match status" value="1"/>
</dbReference>
<dbReference type="AlphaFoldDB" id="A0A1G6LGX2"/>
<dbReference type="InterPro" id="IPR026881">
    <property type="entry name" value="WYL_dom"/>
</dbReference>
<evidence type="ECO:0000256" key="2">
    <source>
        <dbReference type="ARBA" id="ARBA00023125"/>
    </source>
</evidence>
<dbReference type="GO" id="GO:0003700">
    <property type="term" value="F:DNA-binding transcription factor activity"/>
    <property type="evidence" value="ECO:0007669"/>
    <property type="project" value="InterPro"/>
</dbReference>
<dbReference type="InterPro" id="IPR036388">
    <property type="entry name" value="WH-like_DNA-bd_sf"/>
</dbReference>
<dbReference type="PIRSF" id="PIRSF016838">
    <property type="entry name" value="PafC"/>
    <property type="match status" value="1"/>
</dbReference>
<evidence type="ECO:0000313" key="7">
    <source>
        <dbReference type="Proteomes" id="UP000182100"/>
    </source>
</evidence>
<dbReference type="InterPro" id="IPR001034">
    <property type="entry name" value="DeoR_HTH"/>
</dbReference>
<feature type="region of interest" description="Disordered" evidence="4">
    <location>
        <begin position="332"/>
        <end position="356"/>
    </location>
</feature>
<proteinExistence type="predicted"/>
<dbReference type="Pfam" id="PF25583">
    <property type="entry name" value="WCX"/>
    <property type="match status" value="1"/>
</dbReference>
<dbReference type="PANTHER" id="PTHR34580:SF3">
    <property type="entry name" value="PROTEIN PAFB"/>
    <property type="match status" value="1"/>
</dbReference>
<evidence type="ECO:0000256" key="4">
    <source>
        <dbReference type="SAM" id="MobiDB-lite"/>
    </source>
</evidence>
<dbReference type="GO" id="GO:0003677">
    <property type="term" value="F:DNA binding"/>
    <property type="evidence" value="ECO:0007669"/>
    <property type="project" value="UniProtKB-KW"/>
</dbReference>